<sequence length="416" mass="47161">MNGNDIITLGPGLEKPWEITGQTLNTECTPHELRSTLSAPRGSSFPCPECGELCKAHDLKEKTWRHLNFFQHHCYITADVPLIKCNDHGVQRITVPWARKGSKFTLLFEQAALLLVREMPVLAAARIIQIPDKKLWRIVSHYVSESLAKLDLSELKAIGLDESSAKKRHNYVTVLIDLDRQKNPVVFVVPGKGQDTIHQFKRFLTEHGGTADNILEVTCDMSRLFLSGIRKHFSKAEIAVDWFHIVQIFTKAVNKVRVLEAKKRRLPKATRWAVLKNEESTTLSENERNALAELNSMDFFTAIAWRGKERLRWVRRAATPQAAKWRLSNFLLCMAETDLTRSPVLKPIISAIETVIRHRLAIEARCQSGHSNARLEGLNSIFQAAKARARGYRNPETFISMIYLIASPVGNLLKST</sequence>
<evidence type="ECO:0000313" key="5">
    <source>
        <dbReference type="Proteomes" id="UP000184139"/>
    </source>
</evidence>
<feature type="domain" description="Transposase IS204/IS1001/IS1096/IS1165 DDE" evidence="1">
    <location>
        <begin position="158"/>
        <end position="402"/>
    </location>
</feature>
<dbReference type="Pfam" id="PF01610">
    <property type="entry name" value="DDE_Tnp_ISL3"/>
    <property type="match status" value="1"/>
</dbReference>
<dbReference type="InterPro" id="IPR032877">
    <property type="entry name" value="Transposase_HTH"/>
</dbReference>
<reference evidence="4 5" key="1">
    <citation type="submission" date="2016-11" db="EMBL/GenBank/DDBJ databases">
        <authorList>
            <person name="Jaros S."/>
            <person name="Januszkiewicz K."/>
            <person name="Wedrychowicz H."/>
        </authorList>
    </citation>
    <scope>NUCLEOTIDE SEQUENCE [LARGE SCALE GENOMIC DNA]</scope>
    <source>
        <strain evidence="4 5">DSM 9705</strain>
    </source>
</reference>
<dbReference type="Pfam" id="PF14690">
    <property type="entry name" value="Zn_ribbon_ISL3"/>
    <property type="match status" value="1"/>
</dbReference>
<evidence type="ECO:0000259" key="2">
    <source>
        <dbReference type="Pfam" id="PF13542"/>
    </source>
</evidence>
<dbReference type="OrthoDB" id="46712at2"/>
<organism evidence="4 5">
    <name type="scientific">Desulfofustis glycolicus DSM 9705</name>
    <dbReference type="NCBI Taxonomy" id="1121409"/>
    <lineage>
        <taxon>Bacteria</taxon>
        <taxon>Pseudomonadati</taxon>
        <taxon>Thermodesulfobacteriota</taxon>
        <taxon>Desulfobulbia</taxon>
        <taxon>Desulfobulbales</taxon>
        <taxon>Desulfocapsaceae</taxon>
        <taxon>Desulfofustis</taxon>
    </lineage>
</organism>
<dbReference type="EMBL" id="FQXS01000053">
    <property type="protein sequence ID" value="SHI14710.1"/>
    <property type="molecule type" value="Genomic_DNA"/>
</dbReference>
<feature type="domain" description="Transposase IS204/IS1001/IS1096/IS1165 helix-turn-helix" evidence="2">
    <location>
        <begin position="94"/>
        <end position="143"/>
    </location>
</feature>
<dbReference type="InterPro" id="IPR002560">
    <property type="entry name" value="Transposase_DDE"/>
</dbReference>
<proteinExistence type="predicted"/>
<protein>
    <submittedName>
        <fullName evidence="4">Transposase</fullName>
    </submittedName>
</protein>
<evidence type="ECO:0000259" key="3">
    <source>
        <dbReference type="Pfam" id="PF14690"/>
    </source>
</evidence>
<evidence type="ECO:0000259" key="1">
    <source>
        <dbReference type="Pfam" id="PF01610"/>
    </source>
</evidence>
<dbReference type="Pfam" id="PF13542">
    <property type="entry name" value="HTH_Tnp_ISL3"/>
    <property type="match status" value="1"/>
</dbReference>
<dbReference type="STRING" id="1121409.SAMN02745124_04373"/>
<evidence type="ECO:0000313" key="4">
    <source>
        <dbReference type="EMBL" id="SHI14710.1"/>
    </source>
</evidence>
<dbReference type="AlphaFoldDB" id="A0A1M5YS82"/>
<accession>A0A1M5YS82</accession>
<feature type="domain" description="Transposase IS204/IS1001/IS1096/IS1165 zinc-finger" evidence="3">
    <location>
        <begin position="45"/>
        <end position="88"/>
    </location>
</feature>
<keyword evidence="5" id="KW-1185">Reference proteome</keyword>
<dbReference type="PANTHER" id="PTHR33498:SF1">
    <property type="entry name" value="TRANSPOSASE FOR INSERTION SEQUENCE ELEMENT IS1557"/>
    <property type="match status" value="1"/>
</dbReference>
<dbReference type="InterPro" id="IPR047951">
    <property type="entry name" value="Transpos_ISL3"/>
</dbReference>
<dbReference type="Proteomes" id="UP000184139">
    <property type="component" value="Unassembled WGS sequence"/>
</dbReference>
<dbReference type="InterPro" id="IPR029261">
    <property type="entry name" value="Transposase_Znf"/>
</dbReference>
<dbReference type="RefSeq" id="WP_073379421.1">
    <property type="nucleotide sequence ID" value="NZ_FQXS01000053.1"/>
</dbReference>
<dbReference type="PANTHER" id="PTHR33498">
    <property type="entry name" value="TRANSPOSASE FOR INSERTION SEQUENCE ELEMENT IS1557"/>
    <property type="match status" value="1"/>
</dbReference>
<name>A0A1M5YS82_9BACT</name>
<gene>
    <name evidence="4" type="ORF">SAMN02745124_04373</name>
</gene>
<dbReference type="NCBIfam" id="NF033550">
    <property type="entry name" value="transpos_ISL3"/>
    <property type="match status" value="1"/>
</dbReference>